<reference evidence="1 2" key="1">
    <citation type="submission" date="2020-08" db="EMBL/GenBank/DDBJ databases">
        <title>Genomic Encyclopedia of Type Strains, Phase IV (KMG-IV): sequencing the most valuable type-strain genomes for metagenomic binning, comparative biology and taxonomic classification.</title>
        <authorList>
            <person name="Goeker M."/>
        </authorList>
    </citation>
    <scope>NUCLEOTIDE SEQUENCE [LARGE SCALE GENOMIC DNA]</scope>
    <source>
        <strain evidence="1 2">DSM 12251</strain>
    </source>
</reference>
<dbReference type="EMBL" id="JACHIF010000008">
    <property type="protein sequence ID" value="MBB5039475.1"/>
    <property type="molecule type" value="Genomic_DNA"/>
</dbReference>
<keyword evidence="2" id="KW-1185">Reference proteome</keyword>
<gene>
    <name evidence="1" type="ORF">HNQ64_003747</name>
</gene>
<sequence length="43" mass="4884">MTLNSLLDIPRPVVSNTTRARKLALFLAIQNNNRQQSLLYGKN</sequence>
<organism evidence="1 2">
    <name type="scientific">Prosthecobacter dejongeii</name>
    <dbReference type="NCBI Taxonomy" id="48465"/>
    <lineage>
        <taxon>Bacteria</taxon>
        <taxon>Pseudomonadati</taxon>
        <taxon>Verrucomicrobiota</taxon>
        <taxon>Verrucomicrobiia</taxon>
        <taxon>Verrucomicrobiales</taxon>
        <taxon>Verrucomicrobiaceae</taxon>
        <taxon>Prosthecobacter</taxon>
    </lineage>
</organism>
<proteinExistence type="predicted"/>
<protein>
    <submittedName>
        <fullName evidence="1">Uncharacterized protein</fullName>
    </submittedName>
</protein>
<dbReference type="AlphaFoldDB" id="A0A7W7YNK0"/>
<dbReference type="Proteomes" id="UP000534294">
    <property type="component" value="Unassembled WGS sequence"/>
</dbReference>
<accession>A0A7W7YNK0</accession>
<evidence type="ECO:0000313" key="1">
    <source>
        <dbReference type="EMBL" id="MBB5039475.1"/>
    </source>
</evidence>
<name>A0A7W7YNK0_9BACT</name>
<comment type="caution">
    <text evidence="1">The sequence shown here is derived from an EMBL/GenBank/DDBJ whole genome shotgun (WGS) entry which is preliminary data.</text>
</comment>
<evidence type="ECO:0000313" key="2">
    <source>
        <dbReference type="Proteomes" id="UP000534294"/>
    </source>
</evidence>